<feature type="domain" description="Histidine kinase" evidence="8">
    <location>
        <begin position="299"/>
        <end position="525"/>
    </location>
</feature>
<dbReference type="SUPFAM" id="SSF52172">
    <property type="entry name" value="CheY-like"/>
    <property type="match status" value="1"/>
</dbReference>
<dbReference type="Gene3D" id="1.10.287.130">
    <property type="match status" value="1"/>
</dbReference>
<dbReference type="SMART" id="SM00387">
    <property type="entry name" value="HATPase_c"/>
    <property type="match status" value="1"/>
</dbReference>
<dbReference type="Pfam" id="PF08447">
    <property type="entry name" value="PAS_3"/>
    <property type="match status" value="1"/>
</dbReference>
<feature type="modified residue" description="4-aspartylphosphate" evidence="6">
    <location>
        <position position="55"/>
    </location>
</feature>
<dbReference type="PROSITE" id="PS50109">
    <property type="entry name" value="HIS_KIN"/>
    <property type="match status" value="1"/>
</dbReference>
<dbReference type="SMART" id="SM00086">
    <property type="entry name" value="PAC"/>
    <property type="match status" value="1"/>
</dbReference>
<dbReference type="Pfam" id="PF00072">
    <property type="entry name" value="Response_reg"/>
    <property type="match status" value="1"/>
</dbReference>
<keyword evidence="12" id="KW-0547">Nucleotide-binding</keyword>
<dbReference type="InterPro" id="IPR011006">
    <property type="entry name" value="CheY-like_superfamily"/>
</dbReference>
<dbReference type="InterPro" id="IPR004358">
    <property type="entry name" value="Sig_transdc_His_kin-like_C"/>
</dbReference>
<dbReference type="SUPFAM" id="SSF47384">
    <property type="entry name" value="Homodimeric domain of signal transducing histidine kinase"/>
    <property type="match status" value="1"/>
</dbReference>
<dbReference type="PROSITE" id="PS50110">
    <property type="entry name" value="RESPONSE_REGULATORY"/>
    <property type="match status" value="1"/>
</dbReference>
<evidence type="ECO:0000313" key="12">
    <source>
        <dbReference type="EMBL" id="MEP1058562.1"/>
    </source>
</evidence>
<proteinExistence type="predicted"/>
<dbReference type="Gene3D" id="3.40.50.2300">
    <property type="match status" value="1"/>
</dbReference>
<keyword evidence="4" id="KW-0808">Transferase</keyword>
<keyword evidence="12" id="KW-0067">ATP-binding</keyword>
<evidence type="ECO:0000256" key="5">
    <source>
        <dbReference type="ARBA" id="ARBA00023012"/>
    </source>
</evidence>
<dbReference type="InterPro" id="IPR013655">
    <property type="entry name" value="PAS_fold_3"/>
</dbReference>
<dbReference type="Gene3D" id="3.30.565.10">
    <property type="entry name" value="Histidine kinase-like ATPase, C-terminal domain"/>
    <property type="match status" value="1"/>
</dbReference>
<dbReference type="EC" id="2.7.13.3" evidence="2"/>
<organism evidence="12 13">
    <name type="scientific">Stenomitos frigidus AS-A4</name>
    <dbReference type="NCBI Taxonomy" id="2933935"/>
    <lineage>
        <taxon>Bacteria</taxon>
        <taxon>Bacillati</taxon>
        <taxon>Cyanobacteriota</taxon>
        <taxon>Cyanophyceae</taxon>
        <taxon>Leptolyngbyales</taxon>
        <taxon>Leptolyngbyaceae</taxon>
        <taxon>Stenomitos</taxon>
    </lineage>
</organism>
<dbReference type="InterPro" id="IPR001610">
    <property type="entry name" value="PAC"/>
</dbReference>
<evidence type="ECO:0000256" key="4">
    <source>
        <dbReference type="ARBA" id="ARBA00022777"/>
    </source>
</evidence>
<evidence type="ECO:0000256" key="7">
    <source>
        <dbReference type="SAM" id="Coils"/>
    </source>
</evidence>
<dbReference type="SUPFAM" id="SSF55785">
    <property type="entry name" value="PYP-like sensor domain (PAS domain)"/>
    <property type="match status" value="1"/>
</dbReference>
<dbReference type="PROSITE" id="PS50113">
    <property type="entry name" value="PAC"/>
    <property type="match status" value="1"/>
</dbReference>
<evidence type="ECO:0000259" key="11">
    <source>
        <dbReference type="PROSITE" id="PS50113"/>
    </source>
</evidence>
<keyword evidence="3 6" id="KW-0597">Phosphoprotein</keyword>
<sequence length="574" mass="63751">MSPQVNILLVDDHPENLLALEAILGDLDATLVRANSGQEALRCLLNQDFAVILLDVQMPGMDGFETATLIRSRERSRQTPIIFQTAFSTNEQLMFKGYALGAVDYLLKPIDASILTSKITVFVDLFRKTEAVKQQAAQLAAINNELSESEERFRCLSACSPAGIFLTDTTGACTYTNPRFHALADCKLEETLGNRWFQQLHPDDRDRVSHEWQSYTSGQVTEYATEYRFQHRDGTVRWVSARSSPLFSDLCELTGYVGTIEDLTERKQAEEARAQVIQEQIARREAEAANRMKDDFLAVLSHELRTPLNSILGWSRLLRGRQLDDETIVRALETIERNALAQAQLINDILDVSQIVRGKLRLKCHALNPLFIVEAAIDSVRPLAEVKAVQLESKLDADVGQVWGDSVRLQQVVWNLLTNAIKFTSANDTITVRLSTVPPSLTEGQQRSVQIQVSDTGMGIEPTFLPHVFDRFRQADSTTSRPHNGLGLGLAIVHYLIEQHKGSVRAESPGVNQGATFTVTLPLLDPTTDGSIIEHNGYVSQDTKVEAKELEGNGDNAPSNAMQAMLTTFLYAAS</sequence>
<keyword evidence="7" id="KW-0175">Coiled coil</keyword>
<comment type="caution">
    <text evidence="12">The sequence shown here is derived from an EMBL/GenBank/DDBJ whole genome shotgun (WGS) entry which is preliminary data.</text>
</comment>
<protein>
    <recommendedName>
        <fullName evidence="2">histidine kinase</fullName>
        <ecNumber evidence="2">2.7.13.3</ecNumber>
    </recommendedName>
</protein>
<dbReference type="PROSITE" id="PS50112">
    <property type="entry name" value="PAS"/>
    <property type="match status" value="1"/>
</dbReference>
<dbReference type="Gene3D" id="3.30.450.20">
    <property type="entry name" value="PAS domain"/>
    <property type="match status" value="1"/>
</dbReference>
<dbReference type="Proteomes" id="UP001476950">
    <property type="component" value="Unassembled WGS sequence"/>
</dbReference>
<dbReference type="Pfam" id="PF00512">
    <property type="entry name" value="HisKA"/>
    <property type="match status" value="1"/>
</dbReference>
<evidence type="ECO:0000259" key="10">
    <source>
        <dbReference type="PROSITE" id="PS50112"/>
    </source>
</evidence>
<evidence type="ECO:0000259" key="9">
    <source>
        <dbReference type="PROSITE" id="PS50110"/>
    </source>
</evidence>
<dbReference type="SMART" id="SM00091">
    <property type="entry name" value="PAS"/>
    <property type="match status" value="1"/>
</dbReference>
<feature type="domain" description="PAS" evidence="10">
    <location>
        <begin position="149"/>
        <end position="219"/>
    </location>
</feature>
<comment type="catalytic activity">
    <reaction evidence="1">
        <text>ATP + protein L-histidine = ADP + protein N-phospho-L-histidine.</text>
        <dbReference type="EC" id="2.7.13.3"/>
    </reaction>
</comment>
<evidence type="ECO:0000256" key="3">
    <source>
        <dbReference type="ARBA" id="ARBA00022553"/>
    </source>
</evidence>
<dbReference type="InterPro" id="IPR005467">
    <property type="entry name" value="His_kinase_dom"/>
</dbReference>
<dbReference type="EMBL" id="JAMPLM010000005">
    <property type="protein sequence ID" value="MEP1058562.1"/>
    <property type="molecule type" value="Genomic_DNA"/>
</dbReference>
<evidence type="ECO:0000256" key="6">
    <source>
        <dbReference type="PROSITE-ProRule" id="PRU00169"/>
    </source>
</evidence>
<dbReference type="SMART" id="SM00388">
    <property type="entry name" value="HisKA"/>
    <property type="match status" value="1"/>
</dbReference>
<dbReference type="NCBIfam" id="TIGR00229">
    <property type="entry name" value="sensory_box"/>
    <property type="match status" value="1"/>
</dbReference>
<dbReference type="CDD" id="cd00082">
    <property type="entry name" value="HisKA"/>
    <property type="match status" value="1"/>
</dbReference>
<evidence type="ECO:0000256" key="2">
    <source>
        <dbReference type="ARBA" id="ARBA00012438"/>
    </source>
</evidence>
<dbReference type="InterPro" id="IPR000014">
    <property type="entry name" value="PAS"/>
</dbReference>
<dbReference type="RefSeq" id="WP_190447891.1">
    <property type="nucleotide sequence ID" value="NZ_JAMPLM010000005.1"/>
</dbReference>
<dbReference type="PRINTS" id="PR00344">
    <property type="entry name" value="BCTRLSENSOR"/>
</dbReference>
<dbReference type="GO" id="GO:0005524">
    <property type="term" value="F:ATP binding"/>
    <property type="evidence" value="ECO:0007669"/>
    <property type="project" value="UniProtKB-KW"/>
</dbReference>
<keyword evidence="5" id="KW-0902">Two-component regulatory system</keyword>
<dbReference type="InterPro" id="IPR001789">
    <property type="entry name" value="Sig_transdc_resp-reg_receiver"/>
</dbReference>
<dbReference type="SMART" id="SM00448">
    <property type="entry name" value="REC"/>
    <property type="match status" value="1"/>
</dbReference>
<dbReference type="InterPro" id="IPR003594">
    <property type="entry name" value="HATPase_dom"/>
</dbReference>
<dbReference type="PANTHER" id="PTHR43547">
    <property type="entry name" value="TWO-COMPONENT HISTIDINE KINASE"/>
    <property type="match status" value="1"/>
</dbReference>
<dbReference type="InterPro" id="IPR036097">
    <property type="entry name" value="HisK_dim/P_sf"/>
</dbReference>
<feature type="domain" description="PAC" evidence="11">
    <location>
        <begin position="223"/>
        <end position="275"/>
    </location>
</feature>
<dbReference type="SUPFAM" id="SSF55874">
    <property type="entry name" value="ATPase domain of HSP90 chaperone/DNA topoisomerase II/histidine kinase"/>
    <property type="match status" value="1"/>
</dbReference>
<feature type="domain" description="Response regulatory" evidence="9">
    <location>
        <begin position="6"/>
        <end position="123"/>
    </location>
</feature>
<keyword evidence="13" id="KW-1185">Reference proteome</keyword>
<name>A0ABV0KHN2_9CYAN</name>
<dbReference type="CDD" id="cd00130">
    <property type="entry name" value="PAS"/>
    <property type="match status" value="1"/>
</dbReference>
<dbReference type="InterPro" id="IPR035965">
    <property type="entry name" value="PAS-like_dom_sf"/>
</dbReference>
<dbReference type="Pfam" id="PF02518">
    <property type="entry name" value="HATPase_c"/>
    <property type="match status" value="1"/>
</dbReference>
<feature type="coiled-coil region" evidence="7">
    <location>
        <begin position="260"/>
        <end position="289"/>
    </location>
</feature>
<evidence type="ECO:0000259" key="8">
    <source>
        <dbReference type="PROSITE" id="PS50109"/>
    </source>
</evidence>
<dbReference type="InterPro" id="IPR000700">
    <property type="entry name" value="PAS-assoc_C"/>
</dbReference>
<evidence type="ECO:0000313" key="13">
    <source>
        <dbReference type="Proteomes" id="UP001476950"/>
    </source>
</evidence>
<keyword evidence="4" id="KW-0418">Kinase</keyword>
<dbReference type="InterPro" id="IPR003661">
    <property type="entry name" value="HisK_dim/P_dom"/>
</dbReference>
<evidence type="ECO:0000256" key="1">
    <source>
        <dbReference type="ARBA" id="ARBA00000085"/>
    </source>
</evidence>
<reference evidence="12 13" key="1">
    <citation type="submission" date="2022-04" db="EMBL/GenBank/DDBJ databases">
        <title>Positive selection, recombination, and allopatry shape intraspecific diversity of widespread and dominant cyanobacteria.</title>
        <authorList>
            <person name="Wei J."/>
            <person name="Shu W."/>
            <person name="Hu C."/>
        </authorList>
    </citation>
    <scope>NUCLEOTIDE SEQUENCE [LARGE SCALE GENOMIC DNA]</scope>
    <source>
        <strain evidence="12 13">AS-A4</strain>
    </source>
</reference>
<dbReference type="PANTHER" id="PTHR43547:SF2">
    <property type="entry name" value="HYBRID SIGNAL TRANSDUCTION HISTIDINE KINASE C"/>
    <property type="match status" value="1"/>
</dbReference>
<dbReference type="InterPro" id="IPR036890">
    <property type="entry name" value="HATPase_C_sf"/>
</dbReference>
<accession>A0ABV0KHN2</accession>
<gene>
    <name evidence="12" type="ORF">NDI38_08935</name>
</gene>